<feature type="domain" description="Transcription regulator PadR N-terminal" evidence="1">
    <location>
        <begin position="23"/>
        <end position="88"/>
    </location>
</feature>
<organism evidence="2 3">
    <name type="scientific">Neobacillus novalis</name>
    <dbReference type="NCBI Taxonomy" id="220687"/>
    <lineage>
        <taxon>Bacteria</taxon>
        <taxon>Bacillati</taxon>
        <taxon>Bacillota</taxon>
        <taxon>Bacilli</taxon>
        <taxon>Bacillales</taxon>
        <taxon>Bacillaceae</taxon>
        <taxon>Neobacillus</taxon>
    </lineage>
</organism>
<name>A0AA95S9C4_9BACI</name>
<sequence>MAENMEHSALTEAVYYILLSLYRPMHGYGIMQNIKEISNGRVTLGAGTMYGAINTLLEKDWIQPIVTNEEKSRKKEYLITEVGKEAIKLEILRLNELLKNGNDITGGGLL</sequence>
<keyword evidence="3" id="KW-1185">Reference proteome</keyword>
<evidence type="ECO:0000259" key="1">
    <source>
        <dbReference type="Pfam" id="PF03551"/>
    </source>
</evidence>
<dbReference type="EMBL" id="CP126114">
    <property type="protein sequence ID" value="WHY84074.1"/>
    <property type="molecule type" value="Genomic_DNA"/>
</dbReference>
<dbReference type="InterPro" id="IPR005149">
    <property type="entry name" value="Tscrpt_reg_PadR_N"/>
</dbReference>
<proteinExistence type="predicted"/>
<protein>
    <submittedName>
        <fullName evidence="2">PadR family transcriptional regulator</fullName>
    </submittedName>
</protein>
<evidence type="ECO:0000313" key="3">
    <source>
        <dbReference type="Proteomes" id="UP001178288"/>
    </source>
</evidence>
<accession>A0AA95S9C4</accession>
<dbReference type="PANTHER" id="PTHR33169">
    <property type="entry name" value="PADR-FAMILY TRANSCRIPTIONAL REGULATOR"/>
    <property type="match status" value="1"/>
</dbReference>
<dbReference type="Gene3D" id="1.10.10.10">
    <property type="entry name" value="Winged helix-like DNA-binding domain superfamily/Winged helix DNA-binding domain"/>
    <property type="match status" value="1"/>
</dbReference>
<dbReference type="RefSeq" id="WP_066088252.1">
    <property type="nucleotide sequence ID" value="NZ_CP126114.1"/>
</dbReference>
<reference evidence="2" key="1">
    <citation type="submission" date="2023-05" db="EMBL/GenBank/DDBJ databases">
        <title>Comparative genomics of Bacillaceae isolates and their secondary metabolite potential.</title>
        <authorList>
            <person name="Song L."/>
            <person name="Nielsen L.J."/>
            <person name="Mohite O."/>
            <person name="Xu X."/>
            <person name="Weber T."/>
            <person name="Kovacs A.T."/>
        </authorList>
    </citation>
    <scope>NUCLEOTIDE SEQUENCE</scope>
    <source>
        <strain evidence="2">XLM17</strain>
    </source>
</reference>
<dbReference type="KEGG" id="nnv:QNH39_15455"/>
<dbReference type="InterPro" id="IPR052509">
    <property type="entry name" value="Metal_resp_DNA-bind_regulator"/>
</dbReference>
<evidence type="ECO:0000313" key="2">
    <source>
        <dbReference type="EMBL" id="WHY84074.1"/>
    </source>
</evidence>
<dbReference type="Pfam" id="PF03551">
    <property type="entry name" value="PadR"/>
    <property type="match status" value="1"/>
</dbReference>
<dbReference type="PANTHER" id="PTHR33169:SF13">
    <property type="entry name" value="PADR-FAMILY TRANSCRIPTIONAL REGULATOR"/>
    <property type="match status" value="1"/>
</dbReference>
<dbReference type="InterPro" id="IPR036390">
    <property type="entry name" value="WH_DNA-bd_sf"/>
</dbReference>
<dbReference type="SUPFAM" id="SSF46785">
    <property type="entry name" value="Winged helix' DNA-binding domain"/>
    <property type="match status" value="1"/>
</dbReference>
<dbReference type="Proteomes" id="UP001178288">
    <property type="component" value="Chromosome"/>
</dbReference>
<gene>
    <name evidence="2" type="ORF">QNH39_15455</name>
</gene>
<dbReference type="AlphaFoldDB" id="A0AA95S9C4"/>
<dbReference type="InterPro" id="IPR036388">
    <property type="entry name" value="WH-like_DNA-bd_sf"/>
</dbReference>